<accession>A0A6A4RPT2</accession>
<evidence type="ECO:0000313" key="3">
    <source>
        <dbReference type="Proteomes" id="UP000438429"/>
    </source>
</evidence>
<comment type="caution">
    <text evidence="2">The sequence shown here is derived from an EMBL/GenBank/DDBJ whole genome shotgun (WGS) entry which is preliminary data.</text>
</comment>
<organism evidence="2 3">
    <name type="scientific">Scophthalmus maximus</name>
    <name type="common">Turbot</name>
    <name type="synonym">Psetta maxima</name>
    <dbReference type="NCBI Taxonomy" id="52904"/>
    <lineage>
        <taxon>Eukaryota</taxon>
        <taxon>Metazoa</taxon>
        <taxon>Chordata</taxon>
        <taxon>Craniata</taxon>
        <taxon>Vertebrata</taxon>
        <taxon>Euteleostomi</taxon>
        <taxon>Actinopterygii</taxon>
        <taxon>Neopterygii</taxon>
        <taxon>Teleostei</taxon>
        <taxon>Neoteleostei</taxon>
        <taxon>Acanthomorphata</taxon>
        <taxon>Carangaria</taxon>
        <taxon>Pleuronectiformes</taxon>
        <taxon>Pleuronectoidei</taxon>
        <taxon>Scophthalmidae</taxon>
        <taxon>Scophthalmus</taxon>
    </lineage>
</organism>
<feature type="region of interest" description="Disordered" evidence="1">
    <location>
        <begin position="94"/>
        <end position="117"/>
    </location>
</feature>
<evidence type="ECO:0000256" key="1">
    <source>
        <dbReference type="SAM" id="MobiDB-lite"/>
    </source>
</evidence>
<protein>
    <submittedName>
        <fullName evidence="2">Uncharacterized protein</fullName>
    </submittedName>
</protein>
<reference evidence="2 3" key="1">
    <citation type="submission" date="2019-06" db="EMBL/GenBank/DDBJ databases">
        <title>Draft genomes of female and male turbot (Scophthalmus maximus).</title>
        <authorList>
            <person name="Xu H."/>
            <person name="Xu X.-W."/>
            <person name="Shao C."/>
            <person name="Chen S."/>
        </authorList>
    </citation>
    <scope>NUCLEOTIDE SEQUENCE [LARGE SCALE GENOMIC DNA]</scope>
    <source>
        <strain evidence="2">Ysfricsl-2016a</strain>
        <tissue evidence="2">Blood</tissue>
    </source>
</reference>
<name>A0A6A4RPT2_SCOMX</name>
<dbReference type="Proteomes" id="UP000438429">
    <property type="component" value="Unassembled WGS sequence"/>
</dbReference>
<dbReference type="EMBL" id="VEVO01000043">
    <property type="protein sequence ID" value="KAF0022207.1"/>
    <property type="molecule type" value="Genomic_DNA"/>
</dbReference>
<proteinExistence type="predicted"/>
<evidence type="ECO:0000313" key="2">
    <source>
        <dbReference type="EMBL" id="KAF0022207.1"/>
    </source>
</evidence>
<dbReference type="AlphaFoldDB" id="A0A6A4RPT2"/>
<sequence length="117" mass="13165">MKFFNSARRGFKHLNDSRFDLKNFDSVSESCCNNDIQSVPRDAGGEISVLPDSRRHAGSIFVRTGSRQITFQFHSATRKCKRDREKMNIGHVCQQEVSRQEEEGSAPARNLASSGSN</sequence>
<gene>
    <name evidence="2" type="ORF">F2P81_025540</name>
</gene>